<dbReference type="InterPro" id="IPR036514">
    <property type="entry name" value="SGNH_hydro_sf"/>
</dbReference>
<name>A0ABS9VJ17_9SPHN</name>
<gene>
    <name evidence="2" type="ORF">LZ016_02525</name>
</gene>
<dbReference type="SUPFAM" id="SSF52266">
    <property type="entry name" value="SGNH hydrolase"/>
    <property type="match status" value="1"/>
</dbReference>
<dbReference type="PANTHER" id="PTHR45648">
    <property type="entry name" value="GDSL LIPASE/ACYLHYDROLASE FAMILY PROTEIN (AFU_ORTHOLOGUE AFUA_4G14700)"/>
    <property type="match status" value="1"/>
</dbReference>
<dbReference type="Gene3D" id="3.40.50.1110">
    <property type="entry name" value="SGNH hydrolase"/>
    <property type="match status" value="1"/>
</dbReference>
<dbReference type="Pfam" id="PF00657">
    <property type="entry name" value="Lipase_GDSL"/>
    <property type="match status" value="1"/>
</dbReference>
<dbReference type="Gene3D" id="2.60.120.380">
    <property type="match status" value="1"/>
</dbReference>
<evidence type="ECO:0000313" key="3">
    <source>
        <dbReference type="Proteomes" id="UP001203058"/>
    </source>
</evidence>
<organism evidence="2 3">
    <name type="scientific">Sphingomonas telluris</name>
    <dbReference type="NCBI Taxonomy" id="2907998"/>
    <lineage>
        <taxon>Bacteria</taxon>
        <taxon>Pseudomonadati</taxon>
        <taxon>Pseudomonadota</taxon>
        <taxon>Alphaproteobacteria</taxon>
        <taxon>Sphingomonadales</taxon>
        <taxon>Sphingomonadaceae</taxon>
        <taxon>Sphingomonas</taxon>
    </lineage>
</organism>
<dbReference type="GO" id="GO:0016787">
    <property type="term" value="F:hydrolase activity"/>
    <property type="evidence" value="ECO:0007669"/>
    <property type="project" value="UniProtKB-KW"/>
</dbReference>
<dbReference type="PANTHER" id="PTHR45648:SF139">
    <property type="entry name" value="GDSL ESTERASE_LIPASE"/>
    <property type="match status" value="1"/>
</dbReference>
<evidence type="ECO:0000256" key="1">
    <source>
        <dbReference type="ARBA" id="ARBA00022801"/>
    </source>
</evidence>
<dbReference type="RefSeq" id="WP_241445633.1">
    <property type="nucleotide sequence ID" value="NZ_JAKZHW010000001.1"/>
</dbReference>
<keyword evidence="1 2" id="KW-0378">Hydrolase</keyword>
<reference evidence="2 3" key="1">
    <citation type="submission" date="2022-03" db="EMBL/GenBank/DDBJ databases">
        <authorList>
            <person name="Jo J.-H."/>
            <person name="Im W.-T."/>
        </authorList>
    </citation>
    <scope>NUCLEOTIDE SEQUENCE [LARGE SCALE GENOMIC DNA]</scope>
    <source>
        <strain evidence="2 3">SM33</strain>
    </source>
</reference>
<sequence length="608" mass="63467">MGYSGVIVFGDSLVDPGNALGLANWYGSLPFTEDVDAAPAAAKGYYAGRFTNGFTFADLISNKYIGVATKPVFPYEYKDPYLGVRIAPFASDPTGNNLNFAYGGAQMRRGDEKVPDIDGQTDAWRDAVDGDADPNALHLFAFGANDVHDLVPKTGAWASLATATATLTKAADKFIHEILQTIEDGVNHVLVIGVPDIGIQPYYNGLTDEAARRAVATQYSALLDSMTQSRVAALQLPADVEFRYVSFTQMAAQVIDKIDDLYPASQIYPLNQSTVVFFDKAHPTAQVNALGAAYLLDQLNGTVSGDKLPLNAPDYSLNAAISVKGEVDSVVLSLAANTTYTLNMLGLSSLGGNYSVLADSTLKVLGPTGAVIGSNDDGGVGLDASLTFTTTSAGDYVLQLAGVGSMTGTYKLQADGTAAANTNYFVTHSSAVILERAGEGTDTVFSSVSYVLQPEASIELLRTASDGGTPSINLTGNGLAQTIVGNAGNNIIEGKSGADSLWGLAGNDKFAFSTPLGPANVDRIYDFNAVDDTILLEDTIFYGLSVGALTVGAFVAGASAQQADDRVIYDPLTGSLYFDPDGAGGVAQIQFATLSSSLTISAADFVVV</sequence>
<protein>
    <submittedName>
        <fullName evidence="2">SGNH/GDSL hydrolase family protein</fullName>
    </submittedName>
</protein>
<accession>A0ABS9VJ17</accession>
<evidence type="ECO:0000313" key="2">
    <source>
        <dbReference type="EMBL" id="MCH8614981.1"/>
    </source>
</evidence>
<dbReference type="Proteomes" id="UP001203058">
    <property type="component" value="Unassembled WGS sequence"/>
</dbReference>
<dbReference type="InterPro" id="IPR051058">
    <property type="entry name" value="GDSL_Est/Lipase"/>
</dbReference>
<dbReference type="EMBL" id="JAKZHW010000001">
    <property type="protein sequence ID" value="MCH8614981.1"/>
    <property type="molecule type" value="Genomic_DNA"/>
</dbReference>
<dbReference type="InterPro" id="IPR001343">
    <property type="entry name" value="Hemolysn_Ca-bd"/>
</dbReference>
<dbReference type="InterPro" id="IPR001087">
    <property type="entry name" value="GDSL"/>
</dbReference>
<comment type="caution">
    <text evidence="2">The sequence shown here is derived from an EMBL/GenBank/DDBJ whole genome shotgun (WGS) entry which is preliminary data.</text>
</comment>
<proteinExistence type="predicted"/>
<dbReference type="Pfam" id="PF00353">
    <property type="entry name" value="HemolysinCabind"/>
    <property type="match status" value="1"/>
</dbReference>
<dbReference type="SUPFAM" id="SSF51120">
    <property type="entry name" value="beta-Roll"/>
    <property type="match status" value="1"/>
</dbReference>
<dbReference type="InterPro" id="IPR011049">
    <property type="entry name" value="Serralysin-like_metalloprot_C"/>
</dbReference>
<keyword evidence="3" id="KW-1185">Reference proteome</keyword>
<dbReference type="Gene3D" id="2.150.10.10">
    <property type="entry name" value="Serralysin-like metalloprotease, C-terminal"/>
    <property type="match status" value="1"/>
</dbReference>